<dbReference type="AlphaFoldDB" id="A0A7R8Z371"/>
<feature type="repeat" description="RCC1" evidence="1">
    <location>
        <begin position="32"/>
        <end position="83"/>
    </location>
</feature>
<evidence type="ECO:0000256" key="1">
    <source>
        <dbReference type="PROSITE-ProRule" id="PRU00235"/>
    </source>
</evidence>
<dbReference type="InterPro" id="IPR051553">
    <property type="entry name" value="Ran_GTPase-activating"/>
</dbReference>
<name>A0A7R8Z371_HERIL</name>
<feature type="repeat" description="RCC1" evidence="1">
    <location>
        <begin position="84"/>
        <end position="135"/>
    </location>
</feature>
<accession>A0A7R8Z371</accession>
<dbReference type="Gene3D" id="2.130.10.30">
    <property type="entry name" value="Regulator of chromosome condensation 1/beta-lactamase-inhibitor protein II"/>
    <property type="match status" value="1"/>
</dbReference>
<proteinExistence type="predicted"/>
<keyword evidence="3" id="KW-1185">Reference proteome</keyword>
<sequence length="164" mass="17790">MESRFPAALDSLPDIVDFCAGGMYSLCLTQTGDIYSFGCNDKGAYGRDTFEDGSQFEPRKMNLPGKAVKICVGHSHSACLLQGGRAFACGSFRNLHGKMGLTLEGNKWKPFNILPGVEAHDISSGTDHLVILACNGNMFTIRCAEQGQLERVPLRDAGGHKQFM</sequence>
<protein>
    <submittedName>
        <fullName evidence="2">Uncharacterized protein</fullName>
    </submittedName>
</protein>
<dbReference type="GO" id="GO:0005085">
    <property type="term" value="F:guanyl-nucleotide exchange factor activity"/>
    <property type="evidence" value="ECO:0007669"/>
    <property type="project" value="TreeGrafter"/>
</dbReference>
<evidence type="ECO:0000313" key="3">
    <source>
        <dbReference type="Proteomes" id="UP000594454"/>
    </source>
</evidence>
<dbReference type="PANTHER" id="PTHR45982">
    <property type="entry name" value="REGULATOR OF CHROMOSOME CONDENSATION"/>
    <property type="match status" value="1"/>
</dbReference>
<dbReference type="InterPro" id="IPR000408">
    <property type="entry name" value="Reg_chr_condens"/>
</dbReference>
<dbReference type="PROSITE" id="PS50012">
    <property type="entry name" value="RCC1_3"/>
    <property type="match status" value="2"/>
</dbReference>
<dbReference type="InParanoid" id="A0A7R8Z371"/>
<organism evidence="2 3">
    <name type="scientific">Hermetia illucens</name>
    <name type="common">Black soldier fly</name>
    <dbReference type="NCBI Taxonomy" id="343691"/>
    <lineage>
        <taxon>Eukaryota</taxon>
        <taxon>Metazoa</taxon>
        <taxon>Ecdysozoa</taxon>
        <taxon>Arthropoda</taxon>
        <taxon>Hexapoda</taxon>
        <taxon>Insecta</taxon>
        <taxon>Pterygota</taxon>
        <taxon>Neoptera</taxon>
        <taxon>Endopterygota</taxon>
        <taxon>Diptera</taxon>
        <taxon>Brachycera</taxon>
        <taxon>Stratiomyomorpha</taxon>
        <taxon>Stratiomyidae</taxon>
        <taxon>Hermetiinae</taxon>
        <taxon>Hermetia</taxon>
    </lineage>
</organism>
<dbReference type="OrthoDB" id="61110at2759"/>
<dbReference type="Pfam" id="PF00415">
    <property type="entry name" value="RCC1"/>
    <property type="match status" value="1"/>
</dbReference>
<evidence type="ECO:0000313" key="2">
    <source>
        <dbReference type="EMBL" id="CAD7091637.1"/>
    </source>
</evidence>
<dbReference type="PRINTS" id="PR00633">
    <property type="entry name" value="RCCNDNSATION"/>
</dbReference>
<dbReference type="PANTHER" id="PTHR45982:SF1">
    <property type="entry name" value="REGULATOR OF CHROMOSOME CONDENSATION"/>
    <property type="match status" value="1"/>
</dbReference>
<dbReference type="InterPro" id="IPR009091">
    <property type="entry name" value="RCC1/BLIP-II"/>
</dbReference>
<reference evidence="2 3" key="1">
    <citation type="submission" date="2020-11" db="EMBL/GenBank/DDBJ databases">
        <authorList>
            <person name="Wallbank WR R."/>
            <person name="Pardo Diaz C."/>
            <person name="Kozak K."/>
            <person name="Martin S."/>
            <person name="Jiggins C."/>
            <person name="Moest M."/>
            <person name="Warren A I."/>
            <person name="Generalovic N T."/>
            <person name="Byers J.R.P. K."/>
            <person name="Montejo-Kovacevich G."/>
            <person name="Yen C E."/>
        </authorList>
    </citation>
    <scope>NUCLEOTIDE SEQUENCE [LARGE SCALE GENOMIC DNA]</scope>
</reference>
<dbReference type="GO" id="GO:0005737">
    <property type="term" value="C:cytoplasm"/>
    <property type="evidence" value="ECO:0007669"/>
    <property type="project" value="TreeGrafter"/>
</dbReference>
<gene>
    <name evidence="2" type="ORF">HERILL_LOCUS14049</name>
</gene>
<dbReference type="Proteomes" id="UP000594454">
    <property type="component" value="Chromosome 5"/>
</dbReference>
<dbReference type="EMBL" id="LR899013">
    <property type="protein sequence ID" value="CAD7091637.1"/>
    <property type="molecule type" value="Genomic_DNA"/>
</dbReference>
<dbReference type="SUPFAM" id="SSF50985">
    <property type="entry name" value="RCC1/BLIP-II"/>
    <property type="match status" value="1"/>
</dbReference>